<reference evidence="4 5" key="1">
    <citation type="submission" date="2016-09" db="EMBL/GenBank/DDBJ databases">
        <title>Complete genome sequence of the Lysinibacillus sphaericus LMG 22257, a specie of Bacillus with ureolytic activity that can effectively biodeposit calcium carbonate.</title>
        <authorList>
            <person name="Yan W."/>
        </authorList>
    </citation>
    <scope>NUCLEOTIDE SEQUENCE [LARGE SCALE GENOMIC DNA]</scope>
    <source>
        <strain evidence="4 5">LMG 22257</strain>
    </source>
</reference>
<name>A0A1D8JHI0_9BACL</name>
<dbReference type="InterPro" id="IPR050300">
    <property type="entry name" value="GDXG_lipolytic_enzyme"/>
</dbReference>
<evidence type="ECO:0000256" key="2">
    <source>
        <dbReference type="ARBA" id="ARBA00022801"/>
    </source>
</evidence>
<evidence type="ECO:0000259" key="3">
    <source>
        <dbReference type="Pfam" id="PF07859"/>
    </source>
</evidence>
<dbReference type="Pfam" id="PF07859">
    <property type="entry name" value="Abhydrolase_3"/>
    <property type="match status" value="1"/>
</dbReference>
<gene>
    <name evidence="4" type="ORF">BI350_11910</name>
</gene>
<feature type="domain" description="Alpha/beta hydrolase fold-3" evidence="3">
    <location>
        <begin position="81"/>
        <end position="286"/>
    </location>
</feature>
<proteinExistence type="inferred from homology"/>
<evidence type="ECO:0000256" key="1">
    <source>
        <dbReference type="ARBA" id="ARBA00010515"/>
    </source>
</evidence>
<dbReference type="EMBL" id="CP017560">
    <property type="protein sequence ID" value="AOV08170.1"/>
    <property type="molecule type" value="Genomic_DNA"/>
</dbReference>
<dbReference type="PANTHER" id="PTHR48081:SF8">
    <property type="entry name" value="ALPHA_BETA HYDROLASE FOLD-3 DOMAIN-CONTAINING PROTEIN-RELATED"/>
    <property type="match status" value="1"/>
</dbReference>
<dbReference type="Gene3D" id="3.40.50.1820">
    <property type="entry name" value="alpha/beta hydrolase"/>
    <property type="match status" value="1"/>
</dbReference>
<dbReference type="ESTHER" id="lyssh-a0a1d8jhi0">
    <property type="family name" value="Hormone-sensitive_lipase_like"/>
</dbReference>
<dbReference type="KEGG" id="surl:BI350_11910"/>
<keyword evidence="5" id="KW-1185">Reference proteome</keyword>
<dbReference type="GO" id="GO:0016787">
    <property type="term" value="F:hydrolase activity"/>
    <property type="evidence" value="ECO:0007669"/>
    <property type="project" value="UniProtKB-KW"/>
</dbReference>
<keyword evidence="2" id="KW-0378">Hydrolase</keyword>
<accession>A0A1D8JHI0</accession>
<dbReference type="InterPro" id="IPR029058">
    <property type="entry name" value="AB_hydrolase_fold"/>
</dbReference>
<organism evidence="4 5">
    <name type="scientific">Sporosarcina ureilytica</name>
    <dbReference type="NCBI Taxonomy" id="298596"/>
    <lineage>
        <taxon>Bacteria</taxon>
        <taxon>Bacillati</taxon>
        <taxon>Bacillota</taxon>
        <taxon>Bacilli</taxon>
        <taxon>Bacillales</taxon>
        <taxon>Caryophanaceae</taxon>
        <taxon>Sporosarcina</taxon>
    </lineage>
</organism>
<evidence type="ECO:0000313" key="4">
    <source>
        <dbReference type="EMBL" id="AOV08170.1"/>
    </source>
</evidence>
<dbReference type="FunFam" id="3.40.50.1820:FF:000089">
    <property type="entry name" value="Alpha/beta hydrolase"/>
    <property type="match status" value="1"/>
</dbReference>
<dbReference type="Proteomes" id="UP000185746">
    <property type="component" value="Chromosome"/>
</dbReference>
<evidence type="ECO:0000313" key="5">
    <source>
        <dbReference type="Proteomes" id="UP000185746"/>
    </source>
</evidence>
<dbReference type="InterPro" id="IPR013094">
    <property type="entry name" value="AB_hydrolase_3"/>
</dbReference>
<dbReference type="RefSeq" id="WP_075528319.1">
    <property type="nucleotide sequence ID" value="NZ_CP017560.1"/>
</dbReference>
<sequence>MTLHPQAKMFLEQLAAVSKGAPAIDQLTAEQYRRISAQMFSQTGGPPEEVAHVENVMVPVDGGEINVRIYTPEGEGPFPIFVYIHGGGWVIGDLDLVDSTVRALTNASESIVVSVGYRRAPEFKFPTAPEDCYAALKWVAENISRYNGNPNFIAIGGDSAGGNLSAAVTLMAKDRGGPSIAYQVLIYPATNFAWNTLSMEENGEGYLLDKATIDWFTNHYLSEEDKTSPYASPILAKDLSGLPPALIITAQYDPLRDDGVLYADRLREAGVDVELSNYEGMIHAFFWMAGVMDAGREAIEQVGKAIQKNYTSKK</sequence>
<dbReference type="PANTHER" id="PTHR48081">
    <property type="entry name" value="AB HYDROLASE SUPERFAMILY PROTEIN C4A8.06C"/>
    <property type="match status" value="1"/>
</dbReference>
<dbReference type="AlphaFoldDB" id="A0A1D8JHI0"/>
<dbReference type="SUPFAM" id="SSF53474">
    <property type="entry name" value="alpha/beta-Hydrolases"/>
    <property type="match status" value="1"/>
</dbReference>
<protein>
    <submittedName>
        <fullName evidence="4">Lipase</fullName>
    </submittedName>
</protein>
<comment type="similarity">
    <text evidence="1">Belongs to the 'GDXG' lipolytic enzyme family.</text>
</comment>